<proteinExistence type="predicted"/>
<sequence>MDTVRVTIPTHYGLLFGVACVGEAEAWVYGNNQNIARFDIYGTANENVSAECNPWPGSISVTVHGNLIYSDTNTGTVKIFRHRNAEIFLTPPDGWTPLGLCCPTFGDILVQVYKNIDTQLRNKIIRYRGQNIVQEYETDEEGNRLLSDGMSPLYISENGNGDVCVSDNNANRVVAVARSGRVRFRYYGTPALRINPKGIVTDAANQIIVTDVNNDCLHILDQDGNFLRPVKNLGIENPVGLSIDANGRLWVGLSQRREIKVIEYFQNQ</sequence>
<dbReference type="OrthoDB" id="6057171at2759"/>
<dbReference type="PROSITE" id="PS51125">
    <property type="entry name" value="NHL"/>
    <property type="match status" value="1"/>
</dbReference>
<keyword evidence="1" id="KW-0677">Repeat</keyword>
<evidence type="ECO:0000313" key="5">
    <source>
        <dbReference type="RefSeq" id="XP_022310385.1"/>
    </source>
</evidence>
<evidence type="ECO:0000256" key="2">
    <source>
        <dbReference type="PROSITE-ProRule" id="PRU00504"/>
    </source>
</evidence>
<reference evidence="4 5" key="1">
    <citation type="submission" date="2025-04" db="UniProtKB">
        <authorList>
            <consortium name="RefSeq"/>
        </authorList>
    </citation>
    <scope>IDENTIFICATION</scope>
    <source>
        <tissue evidence="4 5">Whole sample</tissue>
    </source>
</reference>
<organism evidence="3 5">
    <name type="scientific">Crassostrea virginica</name>
    <name type="common">Eastern oyster</name>
    <dbReference type="NCBI Taxonomy" id="6565"/>
    <lineage>
        <taxon>Eukaryota</taxon>
        <taxon>Metazoa</taxon>
        <taxon>Spiralia</taxon>
        <taxon>Lophotrochozoa</taxon>
        <taxon>Mollusca</taxon>
        <taxon>Bivalvia</taxon>
        <taxon>Autobranchia</taxon>
        <taxon>Pteriomorphia</taxon>
        <taxon>Ostreida</taxon>
        <taxon>Ostreoidea</taxon>
        <taxon>Ostreidae</taxon>
        <taxon>Crassostrea</taxon>
    </lineage>
</organism>
<name>A0A8B8C462_CRAVI</name>
<dbReference type="AlphaFoldDB" id="A0A8B8C462"/>
<dbReference type="Gene3D" id="2.120.10.30">
    <property type="entry name" value="TolB, C-terminal domain"/>
    <property type="match status" value="1"/>
</dbReference>
<evidence type="ECO:0000313" key="3">
    <source>
        <dbReference type="Proteomes" id="UP000694844"/>
    </source>
</evidence>
<gene>
    <name evidence="4 5" type="primary">LOC111115815</name>
</gene>
<evidence type="ECO:0000313" key="4">
    <source>
        <dbReference type="RefSeq" id="XP_022310384.1"/>
    </source>
</evidence>
<dbReference type="PROSITE" id="PS51257">
    <property type="entry name" value="PROKAR_LIPOPROTEIN"/>
    <property type="match status" value="1"/>
</dbReference>
<dbReference type="GO" id="GO:0008270">
    <property type="term" value="F:zinc ion binding"/>
    <property type="evidence" value="ECO:0007669"/>
    <property type="project" value="UniProtKB-KW"/>
</dbReference>
<dbReference type="PANTHER" id="PTHR24104:SF25">
    <property type="entry name" value="PROTEIN LIN-41"/>
    <property type="match status" value="1"/>
</dbReference>
<evidence type="ECO:0000256" key="1">
    <source>
        <dbReference type="ARBA" id="ARBA00022737"/>
    </source>
</evidence>
<dbReference type="GeneID" id="111115815"/>
<dbReference type="SUPFAM" id="SSF101898">
    <property type="entry name" value="NHL repeat"/>
    <property type="match status" value="1"/>
</dbReference>
<keyword evidence="3" id="KW-1185">Reference proteome</keyword>
<dbReference type="InterPro" id="IPR011042">
    <property type="entry name" value="6-blade_b-propeller_TolB-like"/>
</dbReference>
<dbReference type="InterPro" id="IPR050952">
    <property type="entry name" value="TRIM-NHL_E3_ligases"/>
</dbReference>
<dbReference type="RefSeq" id="XP_022310384.1">
    <property type="nucleotide sequence ID" value="XM_022454676.1"/>
</dbReference>
<dbReference type="RefSeq" id="XP_022310385.1">
    <property type="nucleotide sequence ID" value="XM_022454677.1"/>
</dbReference>
<protein>
    <submittedName>
        <fullName evidence="4 5">E3 ubiquitin-protein ligase TRIM71-like</fullName>
    </submittedName>
</protein>
<dbReference type="InterPro" id="IPR001258">
    <property type="entry name" value="NHL_repeat"/>
</dbReference>
<feature type="repeat" description="NHL" evidence="2">
    <location>
        <begin position="195"/>
        <end position="223"/>
    </location>
</feature>
<dbReference type="KEGG" id="cvn:111115815"/>
<accession>A0A8B8C462</accession>
<dbReference type="Proteomes" id="UP000694844">
    <property type="component" value="Chromosome 9"/>
</dbReference>
<dbReference type="PANTHER" id="PTHR24104">
    <property type="entry name" value="E3 UBIQUITIN-PROTEIN LIGASE NHLRC1-RELATED"/>
    <property type="match status" value="1"/>
</dbReference>